<name>A0AAV2YV96_9STRA</name>
<feature type="compositionally biased region" description="Low complexity" evidence="1">
    <location>
        <begin position="226"/>
        <end position="235"/>
    </location>
</feature>
<dbReference type="PANTHER" id="PTHR10257">
    <property type="entry name" value="SERINE/THREONINE PROTEIN PHOSPHATASE 2A PP2A REGULATORY SUBUNIT B"/>
    <property type="match status" value="1"/>
</dbReference>
<dbReference type="GO" id="GO:0007165">
    <property type="term" value="P:signal transduction"/>
    <property type="evidence" value="ECO:0007669"/>
    <property type="project" value="InterPro"/>
</dbReference>
<reference evidence="2" key="2">
    <citation type="journal article" date="2023" name="Microbiol Resour">
        <title>Decontamination and Annotation of the Draft Genome Sequence of the Oomycete Lagenidium giganteum ARSEF 373.</title>
        <authorList>
            <person name="Morgan W.R."/>
            <person name="Tartar A."/>
        </authorList>
    </citation>
    <scope>NUCLEOTIDE SEQUENCE</scope>
    <source>
        <strain evidence="2">ARSEF 373</strain>
    </source>
</reference>
<gene>
    <name evidence="2" type="ORF">N0F65_003678</name>
</gene>
<dbReference type="AlphaFoldDB" id="A0AAV2YV96"/>
<feature type="compositionally biased region" description="Low complexity" evidence="1">
    <location>
        <begin position="28"/>
        <end position="54"/>
    </location>
</feature>
<comment type="caution">
    <text evidence="2">The sequence shown here is derived from an EMBL/GenBank/DDBJ whole genome shotgun (WGS) entry which is preliminary data.</text>
</comment>
<evidence type="ECO:0000313" key="3">
    <source>
        <dbReference type="Proteomes" id="UP001146120"/>
    </source>
</evidence>
<feature type="compositionally biased region" description="Low complexity" evidence="1">
    <location>
        <begin position="167"/>
        <end position="195"/>
    </location>
</feature>
<keyword evidence="3" id="KW-1185">Reference proteome</keyword>
<feature type="compositionally biased region" description="Basic residues" evidence="1">
    <location>
        <begin position="16"/>
        <end position="25"/>
    </location>
</feature>
<feature type="compositionally biased region" description="Polar residues" evidence="1">
    <location>
        <begin position="200"/>
        <end position="212"/>
    </location>
</feature>
<dbReference type="Proteomes" id="UP001146120">
    <property type="component" value="Unassembled WGS sequence"/>
</dbReference>
<feature type="compositionally biased region" description="Low complexity" evidence="1">
    <location>
        <begin position="114"/>
        <end position="126"/>
    </location>
</feature>
<organism evidence="2 3">
    <name type="scientific">Lagenidium giganteum</name>
    <dbReference type="NCBI Taxonomy" id="4803"/>
    <lineage>
        <taxon>Eukaryota</taxon>
        <taxon>Sar</taxon>
        <taxon>Stramenopiles</taxon>
        <taxon>Oomycota</taxon>
        <taxon>Peronosporomycetes</taxon>
        <taxon>Pythiales</taxon>
        <taxon>Pythiaceae</taxon>
    </lineage>
</organism>
<proteinExistence type="predicted"/>
<evidence type="ECO:0000256" key="1">
    <source>
        <dbReference type="SAM" id="MobiDB-lite"/>
    </source>
</evidence>
<dbReference type="Gene3D" id="1.25.10.10">
    <property type="entry name" value="Leucine-rich Repeat Variant"/>
    <property type="match status" value="1"/>
</dbReference>
<dbReference type="GO" id="GO:0000159">
    <property type="term" value="C:protein phosphatase type 2A complex"/>
    <property type="evidence" value="ECO:0007669"/>
    <property type="project" value="InterPro"/>
</dbReference>
<dbReference type="Pfam" id="PF01603">
    <property type="entry name" value="B56"/>
    <property type="match status" value="1"/>
</dbReference>
<feature type="region of interest" description="Disordered" evidence="1">
    <location>
        <begin position="1"/>
        <end position="249"/>
    </location>
</feature>
<accession>A0AAV2YV96</accession>
<dbReference type="EMBL" id="DAKRPA010000139">
    <property type="protein sequence ID" value="DAZ97314.1"/>
    <property type="molecule type" value="Genomic_DNA"/>
</dbReference>
<feature type="compositionally biased region" description="Polar residues" evidence="1">
    <location>
        <begin position="89"/>
        <end position="101"/>
    </location>
</feature>
<reference evidence="2" key="1">
    <citation type="submission" date="2022-11" db="EMBL/GenBank/DDBJ databases">
        <authorList>
            <person name="Morgan W.R."/>
            <person name="Tartar A."/>
        </authorList>
    </citation>
    <scope>NUCLEOTIDE SEQUENCE</scope>
    <source>
        <strain evidence="2">ARSEF 373</strain>
    </source>
</reference>
<dbReference type="GO" id="GO:0019888">
    <property type="term" value="F:protein phosphatase regulator activity"/>
    <property type="evidence" value="ECO:0007669"/>
    <property type="project" value="InterPro"/>
</dbReference>
<feature type="compositionally biased region" description="Basic residues" evidence="1">
    <location>
        <begin position="57"/>
        <end position="72"/>
    </location>
</feature>
<protein>
    <submittedName>
        <fullName evidence="2">Uncharacterized protein</fullName>
    </submittedName>
</protein>
<dbReference type="SUPFAM" id="SSF48371">
    <property type="entry name" value="ARM repeat"/>
    <property type="match status" value="1"/>
</dbReference>
<evidence type="ECO:0000313" key="2">
    <source>
        <dbReference type="EMBL" id="DAZ97314.1"/>
    </source>
</evidence>
<dbReference type="InterPro" id="IPR016024">
    <property type="entry name" value="ARM-type_fold"/>
</dbReference>
<dbReference type="InterPro" id="IPR002554">
    <property type="entry name" value="PP2A_B56"/>
</dbReference>
<dbReference type="InterPro" id="IPR011989">
    <property type="entry name" value="ARM-like"/>
</dbReference>
<dbReference type="PANTHER" id="PTHR10257:SF3">
    <property type="entry name" value="SERINE_THREONINE-PROTEIN PHOSPHATASE 2A 56 KDA REGULATORY SUBUNIT GAMMA ISOFORM"/>
    <property type="match status" value="1"/>
</dbReference>
<sequence>MSLAQCPAPPRARSAMAKKKVHVTLKRSSSGASAAGSAAHTGSASTDASSASESRGTRRPSKLNANRARRQRERSLDDDDLDQKFGNLGFNTQPISVTQQHPRPRPAAKTGLNRARSASTTAATATQGKRASLDLQGRQKSNAPGGAARPRRQRIGTMGFNKPTGGVAPPSATAVSSAKSNAAANRSRSVSAPSAINAKRTFTFTHEPSASAPTEDGAAPRRGRSDSAGSDSDYSSSDDEVYPEEAATTSSAFPNRLALLVPQKRIPKRVSRDAVIDTIFAALFKKKPERDPSGFHGVSFGDDTGTDTDEPNEEFVKRGLAASLFKDGLGTPIKLERRGHETEQQAVDRFITPKFVHTLVNDMRFEDFRTASARIDVLRAIHKNCPGKRIHIARALADATHLRLEYVTALTYKAHTLAIEKNKAIVDNKSDHGHGFTELLRYAIEHVGERRNGFTFDIGANDDAPTEAEVAETMRNYMMSLMYLWRAHWLDTAGSDEEELISCAGQFAAYMPDMSIALIGRILRSWPTKYPGMEVHAIRMLARVLMTSPPLHQIDKDTTIHVDIFARLAKCIQSPHVQVAQEALAFTGCQFVLLHFVGTYPEVYAMVSSALHNNVLNHWHETIKSSSESNFDRALDFA</sequence>